<name>A0AAT9LDQ2_9FIRM</name>
<dbReference type="PROSITE" id="PS51123">
    <property type="entry name" value="OMPA_2"/>
    <property type="match status" value="1"/>
</dbReference>
<dbReference type="InterPro" id="IPR036737">
    <property type="entry name" value="OmpA-like_sf"/>
</dbReference>
<sequence length="230" mass="25536">MNTYADMVTLLLCFFVLLFAMSILNAKKFQAAISSLQGAFGIMPGATQPVVPPSSEGLFDPQELQAQLLAEEMARMRALGESFREELEKAGLGDKVRLEVEERGVVFRLADTVLFDIGKADIRPEARSVLLTVGNLVKKVDNPIRVEGHTDNWPISTDKFPSNWELSTARATNVVRFLIEEAGIQPERLQAAGYGEYHPIDSNDTPEGRQRNRRVDVILMRPSLSAAEPH</sequence>
<comment type="subcellular location">
    <subcellularLocation>
        <location evidence="1">Cell membrane</location>
        <topology evidence="1">Single-pass membrane protein</topology>
    </subcellularLocation>
</comment>
<comment type="similarity">
    <text evidence="2">Belongs to the MotB family.</text>
</comment>
<dbReference type="CDD" id="cd07185">
    <property type="entry name" value="OmpA_C-like"/>
    <property type="match status" value="1"/>
</dbReference>
<keyword evidence="4" id="KW-0812">Transmembrane</keyword>
<keyword evidence="3" id="KW-1003">Cell membrane</keyword>
<protein>
    <submittedName>
        <fullName evidence="9">OmpA family protein</fullName>
    </submittedName>
</protein>
<dbReference type="Pfam" id="PF13677">
    <property type="entry name" value="MotB_plug"/>
    <property type="match status" value="1"/>
</dbReference>
<evidence type="ECO:0000256" key="6">
    <source>
        <dbReference type="ARBA" id="ARBA00023136"/>
    </source>
</evidence>
<evidence type="ECO:0000256" key="2">
    <source>
        <dbReference type="ARBA" id="ARBA00008914"/>
    </source>
</evidence>
<dbReference type="EMBL" id="CP062796">
    <property type="protein sequence ID" value="QUL99506.1"/>
    <property type="molecule type" value="Genomic_DNA"/>
</dbReference>
<feature type="domain" description="OmpA-like" evidence="8">
    <location>
        <begin position="102"/>
        <end position="223"/>
    </location>
</feature>
<evidence type="ECO:0000256" key="1">
    <source>
        <dbReference type="ARBA" id="ARBA00004162"/>
    </source>
</evidence>
<proteinExistence type="inferred from homology"/>
<keyword evidence="5" id="KW-1133">Transmembrane helix</keyword>
<keyword evidence="6 7" id="KW-0472">Membrane</keyword>
<reference evidence="9" key="1">
    <citation type="submission" date="2020-10" db="EMBL/GenBank/DDBJ databases">
        <authorList>
            <person name="Kadnikov V."/>
            <person name="Beletsky A.V."/>
            <person name="Mardanov A.V."/>
            <person name="Karnachuk O.V."/>
            <person name="Ravin N.V."/>
        </authorList>
    </citation>
    <scope>NUCLEOTIDE SEQUENCE</scope>
    <source>
        <strain evidence="9">Bu02</strain>
    </source>
</reference>
<evidence type="ECO:0000313" key="9">
    <source>
        <dbReference type="EMBL" id="QUL99506.1"/>
    </source>
</evidence>
<dbReference type="PANTHER" id="PTHR30329">
    <property type="entry name" value="STATOR ELEMENT OF FLAGELLAR MOTOR COMPLEX"/>
    <property type="match status" value="1"/>
</dbReference>
<gene>
    <name evidence="9" type="ORF">IMF26_00430</name>
</gene>
<dbReference type="KEGG" id="fcz:IMF26_00430"/>
<dbReference type="Pfam" id="PF00691">
    <property type="entry name" value="OmpA"/>
    <property type="match status" value="1"/>
</dbReference>
<dbReference type="InterPro" id="IPR050330">
    <property type="entry name" value="Bact_OuterMem_StrucFunc"/>
</dbReference>
<accession>A0AAT9LDQ2</accession>
<dbReference type="SUPFAM" id="SSF103088">
    <property type="entry name" value="OmpA-like"/>
    <property type="match status" value="1"/>
</dbReference>
<reference evidence="9" key="2">
    <citation type="journal article" date="2023" name="Biology">
        <title>Prokaryotic Life Associated with Coal-Fire Gas Vents Revealed by Metagenomics.</title>
        <authorList>
            <person name="Kadnikov V.V."/>
            <person name="Mardanov A.V."/>
            <person name="Beletsky A.V."/>
            <person name="Karnachuk O.V."/>
            <person name="Ravin N.V."/>
        </authorList>
    </citation>
    <scope>NUCLEOTIDE SEQUENCE</scope>
    <source>
        <strain evidence="9">Bu02</strain>
    </source>
</reference>
<dbReference type="InterPro" id="IPR006665">
    <property type="entry name" value="OmpA-like"/>
</dbReference>
<evidence type="ECO:0000256" key="7">
    <source>
        <dbReference type="PROSITE-ProRule" id="PRU00473"/>
    </source>
</evidence>
<evidence type="ECO:0000259" key="8">
    <source>
        <dbReference type="PROSITE" id="PS51123"/>
    </source>
</evidence>
<evidence type="ECO:0000256" key="4">
    <source>
        <dbReference type="ARBA" id="ARBA00022692"/>
    </source>
</evidence>
<dbReference type="InterPro" id="IPR025713">
    <property type="entry name" value="MotB-like_N_dom"/>
</dbReference>
<evidence type="ECO:0000256" key="5">
    <source>
        <dbReference type="ARBA" id="ARBA00022989"/>
    </source>
</evidence>
<dbReference type="AlphaFoldDB" id="A0AAT9LDQ2"/>
<dbReference type="GO" id="GO:0005886">
    <property type="term" value="C:plasma membrane"/>
    <property type="evidence" value="ECO:0007669"/>
    <property type="project" value="UniProtKB-SubCell"/>
</dbReference>
<organism evidence="9">
    <name type="scientific">Candidatus Fermentithermobacillus carboniphilus</name>
    <dbReference type="NCBI Taxonomy" id="3085328"/>
    <lineage>
        <taxon>Bacteria</taxon>
        <taxon>Bacillati</taxon>
        <taxon>Bacillota</taxon>
        <taxon>Candidatus Fermentithermobacillia</taxon>
        <taxon>Candidatus Fermentithermobacillales</taxon>
        <taxon>Candidatus Fermentithermobacillaceae</taxon>
        <taxon>Candidatus Fermentithermobacillus</taxon>
    </lineage>
</organism>
<dbReference type="Gene3D" id="3.30.1330.60">
    <property type="entry name" value="OmpA-like domain"/>
    <property type="match status" value="1"/>
</dbReference>
<evidence type="ECO:0000256" key="3">
    <source>
        <dbReference type="ARBA" id="ARBA00022475"/>
    </source>
</evidence>
<dbReference type="PANTHER" id="PTHR30329:SF21">
    <property type="entry name" value="LIPOPROTEIN YIAD-RELATED"/>
    <property type="match status" value="1"/>
</dbReference>